<protein>
    <submittedName>
        <fullName evidence="1">Uncharacterized protein</fullName>
    </submittedName>
</protein>
<proteinExistence type="predicted"/>
<dbReference type="AlphaFoldDB" id="A0A7L5JMW3"/>
<evidence type="ECO:0000313" key="1">
    <source>
        <dbReference type="EMBL" id="QKJ26532.1"/>
    </source>
</evidence>
<sequence>MVNIHPLYTKECVKTINFINMLTCVAIKDFREKTFESLEDIRCNNNRLNPEILEFFRRFGGIKNVYDYFSDSYTVKIKHIKCIWNYCNKYRVQPHRLRMSTDFTIIKIPIFYEYITSEVA</sequence>
<gene>
    <name evidence="1" type="ORF">ACBT_0578</name>
</gene>
<accession>A0A7L5JMW3</accession>
<dbReference type="KEGG" id="acib:ACBT_0578"/>
<evidence type="ECO:0000313" key="2">
    <source>
        <dbReference type="Proteomes" id="UP000509513"/>
    </source>
</evidence>
<name>A0A7L5JMW3_9BACT</name>
<organism evidence="1 2">
    <name type="scientific">Aliarcobacter cibarius</name>
    <dbReference type="NCBI Taxonomy" id="255507"/>
    <lineage>
        <taxon>Bacteria</taxon>
        <taxon>Pseudomonadati</taxon>
        <taxon>Campylobacterota</taxon>
        <taxon>Epsilonproteobacteria</taxon>
        <taxon>Campylobacterales</taxon>
        <taxon>Arcobacteraceae</taxon>
        <taxon>Aliarcobacter</taxon>
    </lineage>
</organism>
<dbReference type="RefSeq" id="WP_024775564.1">
    <property type="nucleotide sequence ID" value="NZ_CP054051.1"/>
</dbReference>
<reference evidence="1 2" key="1">
    <citation type="submission" date="2020-05" db="EMBL/GenBank/DDBJ databases">
        <title>Complete genome sequencing of Campylobacter and Arcobacter type strains.</title>
        <authorList>
            <person name="Miller W.G."/>
            <person name="Yee E."/>
        </authorList>
    </citation>
    <scope>NUCLEOTIDE SEQUENCE [LARGE SCALE GENOMIC DNA]</scope>
    <source>
        <strain evidence="1 2">LMG 21996</strain>
    </source>
</reference>
<dbReference type="Proteomes" id="UP000509513">
    <property type="component" value="Chromosome"/>
</dbReference>
<dbReference type="EMBL" id="CP054051">
    <property type="protein sequence ID" value="QKJ26532.1"/>
    <property type="molecule type" value="Genomic_DNA"/>
</dbReference>